<name>A0A6H5HJC6_9HEMI</name>
<accession>A0A6H5HJC6</accession>
<gene>
    <name evidence="2" type="ORF">NTEN_LOCUS22114</name>
</gene>
<evidence type="ECO:0000313" key="2">
    <source>
        <dbReference type="EMBL" id="CAB0018205.1"/>
    </source>
</evidence>
<proteinExistence type="predicted"/>
<dbReference type="Proteomes" id="UP000479000">
    <property type="component" value="Unassembled WGS sequence"/>
</dbReference>
<evidence type="ECO:0000256" key="1">
    <source>
        <dbReference type="SAM" id="MobiDB-lite"/>
    </source>
</evidence>
<organism evidence="2 3">
    <name type="scientific">Nesidiocoris tenuis</name>
    <dbReference type="NCBI Taxonomy" id="355587"/>
    <lineage>
        <taxon>Eukaryota</taxon>
        <taxon>Metazoa</taxon>
        <taxon>Ecdysozoa</taxon>
        <taxon>Arthropoda</taxon>
        <taxon>Hexapoda</taxon>
        <taxon>Insecta</taxon>
        <taxon>Pterygota</taxon>
        <taxon>Neoptera</taxon>
        <taxon>Paraneoptera</taxon>
        <taxon>Hemiptera</taxon>
        <taxon>Heteroptera</taxon>
        <taxon>Panheteroptera</taxon>
        <taxon>Cimicomorpha</taxon>
        <taxon>Miridae</taxon>
        <taxon>Dicyphina</taxon>
        <taxon>Nesidiocoris</taxon>
    </lineage>
</organism>
<evidence type="ECO:0000313" key="3">
    <source>
        <dbReference type="Proteomes" id="UP000479000"/>
    </source>
</evidence>
<dbReference type="EMBL" id="CADCXU010032288">
    <property type="protein sequence ID" value="CAB0018205.1"/>
    <property type="molecule type" value="Genomic_DNA"/>
</dbReference>
<reference evidence="2 3" key="1">
    <citation type="submission" date="2020-02" db="EMBL/GenBank/DDBJ databases">
        <authorList>
            <person name="Ferguson B K."/>
        </authorList>
    </citation>
    <scope>NUCLEOTIDE SEQUENCE [LARGE SCALE GENOMIC DNA]</scope>
</reference>
<keyword evidence="3" id="KW-1185">Reference proteome</keyword>
<feature type="compositionally biased region" description="Basic residues" evidence="1">
    <location>
        <begin position="238"/>
        <end position="249"/>
    </location>
</feature>
<feature type="region of interest" description="Disordered" evidence="1">
    <location>
        <begin position="46"/>
        <end position="73"/>
    </location>
</feature>
<feature type="region of interest" description="Disordered" evidence="1">
    <location>
        <begin position="206"/>
        <end position="249"/>
    </location>
</feature>
<dbReference type="AlphaFoldDB" id="A0A6H5HJC6"/>
<protein>
    <submittedName>
        <fullName evidence="2">Uncharacterized protein</fullName>
    </submittedName>
</protein>
<sequence>MKYLPRKFHGILRVIIITIPVYDDSKGNHDNSKKVFPRRRFEISRLGPRAQTPEGDASSSRRPSRGPPGYSLWSLKDEPKVGFGQWLEKAKLLLATRDGRTAAAAGAAPAPGLNIVFSAPVRVLRFLRPRNFQTLRSDHLLSYIGPEKLETGASPSPRTPGSQCRFETITCRTSVKFSRSRWKNLPNTGDFPLDWRIFAENPTRFHDRRESSRERQKKRNIEEQRLAEMEKEEYEKKNTRRRRKPRKAA</sequence>
<feature type="compositionally biased region" description="Basic and acidic residues" evidence="1">
    <location>
        <begin position="206"/>
        <end position="237"/>
    </location>
</feature>